<dbReference type="Proteomes" id="UP000000442">
    <property type="component" value="Chromosome"/>
</dbReference>
<name>C0QH26_DESAH</name>
<dbReference type="AlphaFoldDB" id="C0QH26"/>
<evidence type="ECO:0000313" key="8">
    <source>
        <dbReference type="Proteomes" id="UP000000442"/>
    </source>
</evidence>
<dbReference type="GO" id="GO:0020037">
    <property type="term" value="F:heme binding"/>
    <property type="evidence" value="ECO:0007669"/>
    <property type="project" value="InterPro"/>
</dbReference>
<evidence type="ECO:0000256" key="4">
    <source>
        <dbReference type="ARBA" id="ARBA00022982"/>
    </source>
</evidence>
<dbReference type="GO" id="GO:0009055">
    <property type="term" value="F:electron transfer activity"/>
    <property type="evidence" value="ECO:0007669"/>
    <property type="project" value="InterPro"/>
</dbReference>
<evidence type="ECO:0000259" key="6">
    <source>
        <dbReference type="Pfam" id="PF02085"/>
    </source>
</evidence>
<accession>C0QH26</accession>
<dbReference type="InterPro" id="IPR020942">
    <property type="entry name" value="Cyt_c_III_dom"/>
</dbReference>
<keyword evidence="8" id="KW-1185">Reference proteome</keyword>
<organism evidence="7 8">
    <name type="scientific">Desulforapulum autotrophicum (strain ATCC 43914 / DSM 3382 / VKM B-1955 / HRM2)</name>
    <name type="common">Desulfobacterium autotrophicum</name>
    <dbReference type="NCBI Taxonomy" id="177437"/>
    <lineage>
        <taxon>Bacteria</taxon>
        <taxon>Pseudomonadati</taxon>
        <taxon>Thermodesulfobacteriota</taxon>
        <taxon>Desulfobacteria</taxon>
        <taxon>Desulfobacterales</taxon>
        <taxon>Desulfobacteraceae</taxon>
        <taxon>Desulforapulum</taxon>
    </lineage>
</organism>
<dbReference type="GO" id="GO:0046872">
    <property type="term" value="F:metal ion binding"/>
    <property type="evidence" value="ECO:0007669"/>
    <property type="project" value="UniProtKB-KW"/>
</dbReference>
<protein>
    <submittedName>
        <fullName evidence="7">TmcA1</fullName>
    </submittedName>
</protein>
<evidence type="ECO:0000313" key="7">
    <source>
        <dbReference type="EMBL" id="ACN15675.1"/>
    </source>
</evidence>
<dbReference type="eggNOG" id="ENOG5032WNJ">
    <property type="taxonomic scope" value="Bacteria"/>
</dbReference>
<dbReference type="SUPFAM" id="SSF48695">
    <property type="entry name" value="Multiheme cytochromes"/>
    <property type="match status" value="1"/>
</dbReference>
<dbReference type="STRING" id="177437.HRM2_25810"/>
<keyword evidence="1" id="KW-0813">Transport</keyword>
<evidence type="ECO:0000256" key="1">
    <source>
        <dbReference type="ARBA" id="ARBA00022448"/>
    </source>
</evidence>
<keyword evidence="4" id="KW-0249">Electron transport</keyword>
<sequence length="161" mass="18204">MAGACELLWPQQNLKLHPRYPGYVSHKKGDVLLTDTLKKYIFRLLAYALILAPLTVTGDDCMNIDEAVFAKHTRPFVCFVHDEHNENAGIDECDVCHHVYEDGKLMPGETSEDMACSECHGAKDDPRQFKLIATYHNRCRSCHLERKEGPITCGGCHEQSK</sequence>
<dbReference type="Pfam" id="PF02085">
    <property type="entry name" value="Cytochrom_CIII"/>
    <property type="match status" value="1"/>
</dbReference>
<feature type="domain" description="Class III cytochrome C" evidence="6">
    <location>
        <begin position="71"/>
        <end position="157"/>
    </location>
</feature>
<dbReference type="EMBL" id="CP001087">
    <property type="protein sequence ID" value="ACN15675.1"/>
    <property type="molecule type" value="Genomic_DNA"/>
</dbReference>
<dbReference type="KEGG" id="dat:HRM2_25810"/>
<dbReference type="InterPro" id="IPR054899">
    <property type="entry name" value="c3_cytochr_TmcA"/>
</dbReference>
<dbReference type="NCBIfam" id="NF045722">
    <property type="entry name" value="c3_cytochr_TmcA"/>
    <property type="match status" value="1"/>
</dbReference>
<gene>
    <name evidence="7" type="primary">tmcA1</name>
    <name evidence="7" type="ordered locus">HRM2_25810</name>
</gene>
<keyword evidence="3" id="KW-0479">Metal-binding</keyword>
<dbReference type="InterPro" id="IPR036280">
    <property type="entry name" value="Multihaem_cyt_sf"/>
</dbReference>
<evidence type="ECO:0000256" key="2">
    <source>
        <dbReference type="ARBA" id="ARBA00022617"/>
    </source>
</evidence>
<dbReference type="CDD" id="cd08168">
    <property type="entry name" value="Cytochrom_C3"/>
    <property type="match status" value="1"/>
</dbReference>
<proteinExistence type="predicted"/>
<evidence type="ECO:0000256" key="5">
    <source>
        <dbReference type="ARBA" id="ARBA00023004"/>
    </source>
</evidence>
<keyword evidence="5" id="KW-0408">Iron</keyword>
<keyword evidence="2" id="KW-0349">Heme</keyword>
<reference evidence="7 8" key="1">
    <citation type="journal article" date="2009" name="Environ. Microbiol.">
        <title>Genome sequence of Desulfobacterium autotrophicum HRM2, a marine sulfate reducer oxidizing organic carbon completely to carbon dioxide.</title>
        <authorList>
            <person name="Strittmatter A.W."/>
            <person name="Liesegang H."/>
            <person name="Rabus R."/>
            <person name="Decker I."/>
            <person name="Amann J."/>
            <person name="Andres S."/>
            <person name="Henne A."/>
            <person name="Fricke W.F."/>
            <person name="Martinez-Arias R."/>
            <person name="Bartels D."/>
            <person name="Goesmann A."/>
            <person name="Krause L."/>
            <person name="Puehler A."/>
            <person name="Klenk H.P."/>
            <person name="Richter M."/>
            <person name="Schuler M."/>
            <person name="Gloeckner F.O."/>
            <person name="Meyerdierks A."/>
            <person name="Gottschalk G."/>
            <person name="Amann R."/>
        </authorList>
    </citation>
    <scope>NUCLEOTIDE SEQUENCE [LARGE SCALE GENOMIC DNA]</scope>
    <source>
        <strain evidence="8">ATCC 43914 / DSM 3382 / HRM2</strain>
    </source>
</reference>
<dbReference type="HOGENOM" id="CLU_125874_4_0_7"/>
<evidence type="ECO:0000256" key="3">
    <source>
        <dbReference type="ARBA" id="ARBA00022723"/>
    </source>
</evidence>
<dbReference type="OrthoDB" id="9796996at2"/>
<dbReference type="RefSeq" id="WP_015904439.1">
    <property type="nucleotide sequence ID" value="NC_012108.1"/>
</dbReference>
<dbReference type="Gene3D" id="3.90.10.10">
    <property type="entry name" value="Cytochrome C3"/>
    <property type="match status" value="1"/>
</dbReference>